<evidence type="ECO:0000313" key="2">
    <source>
        <dbReference type="EMBL" id="GEZ07881.1"/>
    </source>
</evidence>
<protein>
    <recommendedName>
        <fullName evidence="1">Reverse transcriptase domain-containing protein</fullName>
    </recommendedName>
</protein>
<dbReference type="EMBL" id="BKCJ010238623">
    <property type="protein sequence ID" value="GEZ07881.1"/>
    <property type="molecule type" value="Genomic_DNA"/>
</dbReference>
<sequence length="534" mass="60745">MVDGEWIVEPIRVKEAFRNHFASRFQHPSSGRSHINFTFSNRLSREQTHDLEKHVSTDEIRKAVWDCGAPGPDGYTFEFFRKFWSLVGPDFCKAIHWYKVITKILANRLSSVISDLVSDVQTTFVSNRQILDGPFIINELLSWCKRKKKQAMLFKVDFAKAYDLVRWDFLDDVVCSFGFGSKWRLWISGCRSSAMASVIVNGSPTFEFQFQCGMFKGILIDNSVMISHLFYADDTVFVGVNHYDLAEAASKLGCSILKTPFKYLGVTVGSSMSRVRAWEDTLCKIKSHLSKWKTKTLLIGGRLTLLKVVLGATPIYAMSLYKVPKTVLNVMESIRSKLFNGIDGGDKKITWIKWIKVLAAKKNGGLGVSSFYALNMALLFRRVSILREEHSLKAQGIDMVSHCKKHVGDGLNTCFWEDTWMGDQPFKLMFPRIYAIESNKLCTMAGKCHPNALDQTFRRSIRGGVESQQYTHLHDLTGALILSNTTDHWVWDLNGSGDFMVKDVRSMIDDFLLPKEPDATRWIKCIPIKVNVFA</sequence>
<comment type="caution">
    <text evidence="2">The sequence shown here is derived from an EMBL/GenBank/DDBJ whole genome shotgun (WGS) entry which is preliminary data.</text>
</comment>
<accession>A0A699HZJ6</accession>
<name>A0A699HZJ6_TANCI</name>
<gene>
    <name evidence="2" type="ORF">Tci_479854</name>
</gene>
<dbReference type="AlphaFoldDB" id="A0A699HZJ6"/>
<organism evidence="2">
    <name type="scientific">Tanacetum cinerariifolium</name>
    <name type="common">Dalmatian daisy</name>
    <name type="synonym">Chrysanthemum cinerariifolium</name>
    <dbReference type="NCBI Taxonomy" id="118510"/>
    <lineage>
        <taxon>Eukaryota</taxon>
        <taxon>Viridiplantae</taxon>
        <taxon>Streptophyta</taxon>
        <taxon>Embryophyta</taxon>
        <taxon>Tracheophyta</taxon>
        <taxon>Spermatophyta</taxon>
        <taxon>Magnoliopsida</taxon>
        <taxon>eudicotyledons</taxon>
        <taxon>Gunneridae</taxon>
        <taxon>Pentapetalae</taxon>
        <taxon>asterids</taxon>
        <taxon>campanulids</taxon>
        <taxon>Asterales</taxon>
        <taxon>Asteraceae</taxon>
        <taxon>Asteroideae</taxon>
        <taxon>Anthemideae</taxon>
        <taxon>Anthemidinae</taxon>
        <taxon>Tanacetum</taxon>
    </lineage>
</organism>
<reference evidence="2" key="1">
    <citation type="journal article" date="2019" name="Sci. Rep.">
        <title>Draft genome of Tanacetum cinerariifolium, the natural source of mosquito coil.</title>
        <authorList>
            <person name="Yamashiro T."/>
            <person name="Shiraishi A."/>
            <person name="Satake H."/>
            <person name="Nakayama K."/>
        </authorList>
    </citation>
    <scope>NUCLEOTIDE SEQUENCE</scope>
</reference>
<dbReference type="PANTHER" id="PTHR33116">
    <property type="entry name" value="REVERSE TRANSCRIPTASE ZINC-BINDING DOMAIN-CONTAINING PROTEIN-RELATED-RELATED"/>
    <property type="match status" value="1"/>
</dbReference>
<evidence type="ECO:0000259" key="1">
    <source>
        <dbReference type="Pfam" id="PF00078"/>
    </source>
</evidence>
<proteinExistence type="predicted"/>
<dbReference type="Pfam" id="PF00078">
    <property type="entry name" value="RVT_1"/>
    <property type="match status" value="1"/>
</dbReference>
<dbReference type="InterPro" id="IPR000477">
    <property type="entry name" value="RT_dom"/>
</dbReference>
<feature type="domain" description="Reverse transcriptase" evidence="1">
    <location>
        <begin position="98"/>
        <end position="250"/>
    </location>
</feature>
<dbReference type="PANTHER" id="PTHR33116:SF79">
    <property type="entry name" value="REVERSE TRANSCRIPTASE DOMAIN, ZINC FINGER, CCHC-TYPE-RELATED"/>
    <property type="match status" value="1"/>
</dbReference>